<dbReference type="AlphaFoldDB" id="A0A2A6CP41"/>
<sequence>MRNCRIGPGPACTNATDGCVDDNKEWARISIYMESLESEMLVEVSKSSVSCSEYDDRVRNPSLHFSRLSER</sequence>
<evidence type="ECO:0000313" key="2">
    <source>
        <dbReference type="Proteomes" id="UP000005239"/>
    </source>
</evidence>
<accession>A0A2A6CP41</accession>
<name>A0A2A6CP41_PRIPA</name>
<keyword evidence="2" id="KW-1185">Reference proteome</keyword>
<protein>
    <submittedName>
        <fullName evidence="1">Uncharacterized protein</fullName>
    </submittedName>
</protein>
<reference evidence="2" key="1">
    <citation type="journal article" date="2008" name="Nat. Genet.">
        <title>The Pristionchus pacificus genome provides a unique perspective on nematode lifestyle and parasitism.</title>
        <authorList>
            <person name="Dieterich C."/>
            <person name="Clifton S.W."/>
            <person name="Schuster L.N."/>
            <person name="Chinwalla A."/>
            <person name="Delehaunty K."/>
            <person name="Dinkelacker I."/>
            <person name="Fulton L."/>
            <person name="Fulton R."/>
            <person name="Godfrey J."/>
            <person name="Minx P."/>
            <person name="Mitreva M."/>
            <person name="Roeseler W."/>
            <person name="Tian H."/>
            <person name="Witte H."/>
            <person name="Yang S.P."/>
            <person name="Wilson R.K."/>
            <person name="Sommer R.J."/>
        </authorList>
    </citation>
    <scope>NUCLEOTIDE SEQUENCE [LARGE SCALE GENOMIC DNA]</scope>
    <source>
        <strain evidence="2">PS312</strain>
    </source>
</reference>
<gene>
    <name evidence="1" type="primary">WBGene00284011</name>
</gene>
<accession>A0A8R1Z7K9</accession>
<evidence type="ECO:0000313" key="1">
    <source>
        <dbReference type="EnsemblMetazoa" id="PPA45642.1"/>
    </source>
</evidence>
<dbReference type="EnsemblMetazoa" id="PPA45642.1">
    <property type="protein sequence ID" value="PPA45642.1"/>
    <property type="gene ID" value="WBGene00284011"/>
</dbReference>
<reference evidence="1" key="2">
    <citation type="submission" date="2022-06" db="UniProtKB">
        <authorList>
            <consortium name="EnsemblMetazoa"/>
        </authorList>
    </citation>
    <scope>IDENTIFICATION</scope>
    <source>
        <strain evidence="1">PS312</strain>
    </source>
</reference>
<dbReference type="Proteomes" id="UP000005239">
    <property type="component" value="Unassembled WGS sequence"/>
</dbReference>
<proteinExistence type="predicted"/>
<organism evidence="1 2">
    <name type="scientific">Pristionchus pacificus</name>
    <name type="common">Parasitic nematode worm</name>
    <dbReference type="NCBI Taxonomy" id="54126"/>
    <lineage>
        <taxon>Eukaryota</taxon>
        <taxon>Metazoa</taxon>
        <taxon>Ecdysozoa</taxon>
        <taxon>Nematoda</taxon>
        <taxon>Chromadorea</taxon>
        <taxon>Rhabditida</taxon>
        <taxon>Rhabditina</taxon>
        <taxon>Diplogasteromorpha</taxon>
        <taxon>Diplogasteroidea</taxon>
        <taxon>Neodiplogasteridae</taxon>
        <taxon>Pristionchus</taxon>
    </lineage>
</organism>